<dbReference type="GO" id="GO:0061630">
    <property type="term" value="F:ubiquitin protein ligase activity"/>
    <property type="evidence" value="ECO:0007669"/>
    <property type="project" value="UniProtKB-EC"/>
</dbReference>
<dbReference type="Pfam" id="PF13947">
    <property type="entry name" value="GUB_WAK_bind"/>
    <property type="match status" value="1"/>
</dbReference>
<comment type="similarity">
    <text evidence="14">Belongs to the RING-type zinc finger family. ATL subfamily.</text>
</comment>
<evidence type="ECO:0000256" key="10">
    <source>
        <dbReference type="ARBA" id="ARBA00022786"/>
    </source>
</evidence>
<dbReference type="Gene3D" id="3.30.40.10">
    <property type="entry name" value="Zinc/RING finger domain, C3HC4 (zinc finger)"/>
    <property type="match status" value="1"/>
</dbReference>
<keyword evidence="10" id="KW-0833">Ubl conjugation pathway</keyword>
<keyword evidence="8 17" id="KW-0732">Signal</keyword>
<keyword evidence="6 16" id="KW-0812">Transmembrane</keyword>
<accession>A0A2Z7AJF3</accession>
<dbReference type="GO" id="GO:0016020">
    <property type="term" value="C:membrane"/>
    <property type="evidence" value="ECO:0007669"/>
    <property type="project" value="UniProtKB-SubCell"/>
</dbReference>
<evidence type="ECO:0000256" key="8">
    <source>
        <dbReference type="ARBA" id="ARBA00022729"/>
    </source>
</evidence>
<evidence type="ECO:0000256" key="14">
    <source>
        <dbReference type="ARBA" id="ARBA00024209"/>
    </source>
</evidence>
<dbReference type="AlphaFoldDB" id="A0A2Z7AJF3"/>
<organism evidence="19 20">
    <name type="scientific">Dorcoceras hygrometricum</name>
    <dbReference type="NCBI Taxonomy" id="472368"/>
    <lineage>
        <taxon>Eukaryota</taxon>
        <taxon>Viridiplantae</taxon>
        <taxon>Streptophyta</taxon>
        <taxon>Embryophyta</taxon>
        <taxon>Tracheophyta</taxon>
        <taxon>Spermatophyta</taxon>
        <taxon>Magnoliopsida</taxon>
        <taxon>eudicotyledons</taxon>
        <taxon>Gunneridae</taxon>
        <taxon>Pentapetalae</taxon>
        <taxon>asterids</taxon>
        <taxon>lamiids</taxon>
        <taxon>Lamiales</taxon>
        <taxon>Gesneriaceae</taxon>
        <taxon>Didymocarpoideae</taxon>
        <taxon>Trichosporeae</taxon>
        <taxon>Loxocarpinae</taxon>
        <taxon>Dorcoceras</taxon>
    </lineage>
</organism>
<evidence type="ECO:0000256" key="5">
    <source>
        <dbReference type="ARBA" id="ARBA00022679"/>
    </source>
</evidence>
<evidence type="ECO:0000256" key="12">
    <source>
        <dbReference type="ARBA" id="ARBA00022989"/>
    </source>
</evidence>
<evidence type="ECO:0000313" key="20">
    <source>
        <dbReference type="Proteomes" id="UP000250235"/>
    </source>
</evidence>
<dbReference type="InterPro" id="IPR001841">
    <property type="entry name" value="Znf_RING"/>
</dbReference>
<evidence type="ECO:0000256" key="11">
    <source>
        <dbReference type="ARBA" id="ARBA00022833"/>
    </source>
</evidence>
<keyword evidence="7" id="KW-0479">Metal-binding</keyword>
<evidence type="ECO:0000313" key="19">
    <source>
        <dbReference type="EMBL" id="KZV21901.1"/>
    </source>
</evidence>
<sequence length="352" mass="39580">MGILDKLFFSLSILSVVHAHNKYVCPTSFCGDFSLEYPFKLPDESPQNNCTYTNLSCNATLNYGTPIVNLPHVGDFYVRYINYLDTYIDLYDPEGCLMKRLMNNWNLSSSPFKVINQENYTFYTCPSSSNNITPFDFVPIGCLSNATHFTAATSLPTPDLPKKCEIIGTWQLPVFRLGQFDFDGRRDDLYLTWNHNVCQSCEDTDPQQDTGDPTSFWGAYGASPIFMPSVIVIGIVFTVCVLFTFKRRGRSDEIDIQPETATASTAPPHQEGIDDTKINTCTELIVINESKTNSGPDSSSHMCPICLEGYNSQDIVRSIAKCEHCFHADCIELWLRKNITCPVCRTTLSDVE</sequence>
<dbReference type="PANTHER" id="PTHR46279">
    <property type="entry name" value="RING/U-BOX SUPERFAMILY PROTEIN"/>
    <property type="match status" value="1"/>
</dbReference>
<gene>
    <name evidence="19" type="ORF">F511_05591</name>
</gene>
<feature type="domain" description="RING-type" evidence="18">
    <location>
        <begin position="303"/>
        <end position="345"/>
    </location>
</feature>
<dbReference type="GO" id="GO:0008270">
    <property type="term" value="F:zinc ion binding"/>
    <property type="evidence" value="ECO:0007669"/>
    <property type="project" value="UniProtKB-KW"/>
</dbReference>
<dbReference type="PROSITE" id="PS50089">
    <property type="entry name" value="ZF_RING_2"/>
    <property type="match status" value="1"/>
</dbReference>
<comment type="subcellular location">
    <subcellularLocation>
        <location evidence="2">Membrane</location>
        <topology evidence="2">Single-pass membrane protein</topology>
    </subcellularLocation>
</comment>
<comment type="pathway">
    <text evidence="3">Protein modification; protein ubiquitination.</text>
</comment>
<dbReference type="Pfam" id="PF13639">
    <property type="entry name" value="zf-RING_2"/>
    <property type="match status" value="1"/>
</dbReference>
<dbReference type="OrthoDB" id="8062037at2759"/>
<dbReference type="Proteomes" id="UP000250235">
    <property type="component" value="Unassembled WGS sequence"/>
</dbReference>
<name>A0A2Z7AJF3_9LAMI</name>
<dbReference type="SUPFAM" id="SSF57850">
    <property type="entry name" value="RING/U-box"/>
    <property type="match status" value="1"/>
</dbReference>
<keyword evidence="12 16" id="KW-1133">Transmembrane helix</keyword>
<dbReference type="InterPro" id="IPR025287">
    <property type="entry name" value="WAK_GUB"/>
</dbReference>
<keyword evidence="20" id="KW-1185">Reference proteome</keyword>
<evidence type="ECO:0000256" key="3">
    <source>
        <dbReference type="ARBA" id="ARBA00004906"/>
    </source>
</evidence>
<evidence type="ECO:0000256" key="9">
    <source>
        <dbReference type="ARBA" id="ARBA00022771"/>
    </source>
</evidence>
<dbReference type="EC" id="2.3.2.27" evidence="4"/>
<feature type="chain" id="PRO_5016311350" description="RING-type E3 ubiquitin transferase" evidence="17">
    <location>
        <begin position="20"/>
        <end position="352"/>
    </location>
</feature>
<comment type="catalytic activity">
    <reaction evidence="1">
        <text>S-ubiquitinyl-[E2 ubiquitin-conjugating enzyme]-L-cysteine + [acceptor protein]-L-lysine = [E2 ubiquitin-conjugating enzyme]-L-cysteine + N(6)-ubiquitinyl-[acceptor protein]-L-lysine.</text>
        <dbReference type="EC" id="2.3.2.27"/>
    </reaction>
</comment>
<dbReference type="InterPro" id="IPR046948">
    <property type="entry name" value="ATL20-22-like"/>
</dbReference>
<dbReference type="GO" id="GO:0030247">
    <property type="term" value="F:polysaccharide binding"/>
    <property type="evidence" value="ECO:0007669"/>
    <property type="project" value="InterPro"/>
</dbReference>
<dbReference type="InterPro" id="IPR013083">
    <property type="entry name" value="Znf_RING/FYVE/PHD"/>
</dbReference>
<dbReference type="PANTHER" id="PTHR46279:SF2">
    <property type="entry name" value="RING-H2 FINGER PROTEIN ATL21A-RELATED"/>
    <property type="match status" value="1"/>
</dbReference>
<keyword evidence="11" id="KW-0862">Zinc</keyword>
<feature type="transmembrane region" description="Helical" evidence="16">
    <location>
        <begin position="225"/>
        <end position="245"/>
    </location>
</feature>
<dbReference type="EMBL" id="KV014852">
    <property type="protein sequence ID" value="KZV21901.1"/>
    <property type="molecule type" value="Genomic_DNA"/>
</dbReference>
<evidence type="ECO:0000256" key="7">
    <source>
        <dbReference type="ARBA" id="ARBA00022723"/>
    </source>
</evidence>
<keyword evidence="9 15" id="KW-0863">Zinc-finger</keyword>
<evidence type="ECO:0000256" key="2">
    <source>
        <dbReference type="ARBA" id="ARBA00004167"/>
    </source>
</evidence>
<evidence type="ECO:0000256" key="16">
    <source>
        <dbReference type="SAM" id="Phobius"/>
    </source>
</evidence>
<keyword evidence="13 16" id="KW-0472">Membrane</keyword>
<protein>
    <recommendedName>
        <fullName evidence="4">RING-type E3 ubiquitin transferase</fullName>
        <ecNumber evidence="4">2.3.2.27</ecNumber>
    </recommendedName>
</protein>
<evidence type="ECO:0000256" key="15">
    <source>
        <dbReference type="PROSITE-ProRule" id="PRU00175"/>
    </source>
</evidence>
<proteinExistence type="inferred from homology"/>
<evidence type="ECO:0000256" key="6">
    <source>
        <dbReference type="ARBA" id="ARBA00022692"/>
    </source>
</evidence>
<evidence type="ECO:0000256" key="4">
    <source>
        <dbReference type="ARBA" id="ARBA00012483"/>
    </source>
</evidence>
<evidence type="ECO:0000256" key="13">
    <source>
        <dbReference type="ARBA" id="ARBA00023136"/>
    </source>
</evidence>
<evidence type="ECO:0000256" key="17">
    <source>
        <dbReference type="SAM" id="SignalP"/>
    </source>
</evidence>
<evidence type="ECO:0000259" key="18">
    <source>
        <dbReference type="PROSITE" id="PS50089"/>
    </source>
</evidence>
<dbReference type="SMART" id="SM00184">
    <property type="entry name" value="RING"/>
    <property type="match status" value="1"/>
</dbReference>
<feature type="signal peptide" evidence="17">
    <location>
        <begin position="1"/>
        <end position="19"/>
    </location>
</feature>
<keyword evidence="5" id="KW-0808">Transferase</keyword>
<evidence type="ECO:0000256" key="1">
    <source>
        <dbReference type="ARBA" id="ARBA00000900"/>
    </source>
</evidence>
<reference evidence="19 20" key="1">
    <citation type="journal article" date="2015" name="Proc. Natl. Acad. Sci. U.S.A.">
        <title>The resurrection genome of Boea hygrometrica: A blueprint for survival of dehydration.</title>
        <authorList>
            <person name="Xiao L."/>
            <person name="Yang G."/>
            <person name="Zhang L."/>
            <person name="Yang X."/>
            <person name="Zhao S."/>
            <person name="Ji Z."/>
            <person name="Zhou Q."/>
            <person name="Hu M."/>
            <person name="Wang Y."/>
            <person name="Chen M."/>
            <person name="Xu Y."/>
            <person name="Jin H."/>
            <person name="Xiao X."/>
            <person name="Hu G."/>
            <person name="Bao F."/>
            <person name="Hu Y."/>
            <person name="Wan P."/>
            <person name="Li L."/>
            <person name="Deng X."/>
            <person name="Kuang T."/>
            <person name="Xiang C."/>
            <person name="Zhu J.K."/>
            <person name="Oliver M.J."/>
            <person name="He Y."/>
        </authorList>
    </citation>
    <scope>NUCLEOTIDE SEQUENCE [LARGE SCALE GENOMIC DNA]</scope>
    <source>
        <strain evidence="20">cv. XS01</strain>
    </source>
</reference>